<keyword evidence="6" id="KW-0963">Cytoplasm</keyword>
<gene>
    <name evidence="14" type="primary">ampD</name>
    <name evidence="14" type="ORF">GPLA_2766</name>
</gene>
<keyword evidence="15" id="KW-1185">Reference proteome</keyword>
<evidence type="ECO:0000256" key="10">
    <source>
        <dbReference type="ARBA" id="ARBA00023316"/>
    </source>
</evidence>
<dbReference type="GO" id="GO:0005737">
    <property type="term" value="C:cytoplasm"/>
    <property type="evidence" value="ECO:0007669"/>
    <property type="project" value="UniProtKB-SubCell"/>
</dbReference>
<evidence type="ECO:0000256" key="4">
    <source>
        <dbReference type="ARBA" id="ARBA00007553"/>
    </source>
</evidence>
<dbReference type="PANTHER" id="PTHR30417:SF4">
    <property type="entry name" value="1,6-ANHYDRO-N-ACETYLMURAMYL-L-ALANINE AMIDASE AMPD"/>
    <property type="match status" value="1"/>
</dbReference>
<evidence type="ECO:0000256" key="8">
    <source>
        <dbReference type="ARBA" id="ARBA00022801"/>
    </source>
</evidence>
<dbReference type="InterPro" id="IPR051206">
    <property type="entry name" value="NAMLAA_amidase_2"/>
</dbReference>
<dbReference type="EC" id="3.5.1.28" evidence="5"/>
<dbReference type="PANTHER" id="PTHR30417">
    <property type="entry name" value="N-ACETYLMURAMOYL-L-ALANINE AMIDASE AMID"/>
    <property type="match status" value="1"/>
</dbReference>
<accession>K7AEA9</accession>
<reference evidence="15" key="1">
    <citation type="journal article" date="2014" name="Environ. Microbiol.">
        <title>Comparative genomics of the marine bacterial genus Glaciecola reveals the high degree of genomic diversity and genomic characteristic for cold adaptation.</title>
        <authorList>
            <person name="Qin Q.L."/>
            <person name="Xie B.B."/>
            <person name="Yu Y."/>
            <person name="Shu Y.L."/>
            <person name="Rong J.C."/>
            <person name="Zhang Y.J."/>
            <person name="Zhao D.L."/>
            <person name="Chen X.L."/>
            <person name="Zhang X.Y."/>
            <person name="Chen B."/>
            <person name="Zhou B.C."/>
            <person name="Zhang Y.Z."/>
        </authorList>
    </citation>
    <scope>NUCLEOTIDE SEQUENCE [LARGE SCALE GENOMIC DNA]</scope>
    <source>
        <strain evidence="15">LMG 21857</strain>
    </source>
</reference>
<keyword evidence="8" id="KW-0378">Hydrolase</keyword>
<keyword evidence="10" id="KW-0961">Cell wall biogenesis/degradation</keyword>
<sequence>MSSPLLSQMPINTRIEQHRVSTARHITTTHKDERADPQDISLLVIHNISLPPNQFGNNYIDDFFEGKLAADAHPYFNEIHRMRVSAHCVIKRDGEIVQFVPFNQRAWHAGLSSFQGRSKCNDYAIGIELEGADHIPYTDIQYKVLTQLTNAIMQAYPKITLGRIVGHNDIAPGRKTDPGHVFDWPRLRQSLTPVKSL</sequence>
<evidence type="ECO:0000256" key="11">
    <source>
        <dbReference type="ARBA" id="ARBA00039257"/>
    </source>
</evidence>
<keyword evidence="7" id="KW-0479">Metal-binding</keyword>
<dbReference type="AlphaFoldDB" id="K7AEA9"/>
<organism evidence="14 15">
    <name type="scientific">Paraglaciecola polaris LMG 21857</name>
    <dbReference type="NCBI Taxonomy" id="1129793"/>
    <lineage>
        <taxon>Bacteria</taxon>
        <taxon>Pseudomonadati</taxon>
        <taxon>Pseudomonadota</taxon>
        <taxon>Gammaproteobacteria</taxon>
        <taxon>Alteromonadales</taxon>
        <taxon>Alteromonadaceae</taxon>
        <taxon>Paraglaciecola</taxon>
    </lineage>
</organism>
<dbReference type="GO" id="GO:0071555">
    <property type="term" value="P:cell wall organization"/>
    <property type="evidence" value="ECO:0007669"/>
    <property type="project" value="UniProtKB-KW"/>
</dbReference>
<dbReference type="STRING" id="1129793.GPLA_2766"/>
<evidence type="ECO:0000256" key="5">
    <source>
        <dbReference type="ARBA" id="ARBA00011901"/>
    </source>
</evidence>
<protein>
    <recommendedName>
        <fullName evidence="11">1,6-anhydro-N-acetylmuramyl-L-alanine amidase AmpD</fullName>
        <ecNumber evidence="5">3.5.1.28</ecNumber>
    </recommendedName>
    <alternativeName>
        <fullName evidence="12">N-acetylmuramoyl-L-alanine amidase</fullName>
    </alternativeName>
</protein>
<comment type="cofactor">
    <cofactor evidence="2">
        <name>Zn(2+)</name>
        <dbReference type="ChEBI" id="CHEBI:29105"/>
    </cofactor>
</comment>
<dbReference type="GO" id="GO:0009254">
    <property type="term" value="P:peptidoglycan turnover"/>
    <property type="evidence" value="ECO:0007669"/>
    <property type="project" value="TreeGrafter"/>
</dbReference>
<dbReference type="SMART" id="SM00644">
    <property type="entry name" value="Ami_2"/>
    <property type="match status" value="1"/>
</dbReference>
<dbReference type="Proteomes" id="UP000006322">
    <property type="component" value="Unassembled WGS sequence"/>
</dbReference>
<dbReference type="CDD" id="cd06583">
    <property type="entry name" value="PGRP"/>
    <property type="match status" value="1"/>
</dbReference>
<evidence type="ECO:0000256" key="12">
    <source>
        <dbReference type="ARBA" id="ARBA00042615"/>
    </source>
</evidence>
<keyword evidence="9" id="KW-0862">Zinc</keyword>
<comment type="similarity">
    <text evidence="4">Belongs to the N-acetylmuramoyl-L-alanine amidase 2 family.</text>
</comment>
<dbReference type="InterPro" id="IPR036505">
    <property type="entry name" value="Amidase/PGRP_sf"/>
</dbReference>
<dbReference type="GO" id="GO:0046872">
    <property type="term" value="F:metal ion binding"/>
    <property type="evidence" value="ECO:0007669"/>
    <property type="project" value="UniProtKB-KW"/>
</dbReference>
<dbReference type="SUPFAM" id="SSF55846">
    <property type="entry name" value="N-acetylmuramoyl-L-alanine amidase-like"/>
    <property type="match status" value="1"/>
</dbReference>
<dbReference type="GO" id="GO:0009253">
    <property type="term" value="P:peptidoglycan catabolic process"/>
    <property type="evidence" value="ECO:0007669"/>
    <property type="project" value="InterPro"/>
</dbReference>
<evidence type="ECO:0000256" key="3">
    <source>
        <dbReference type="ARBA" id="ARBA00004496"/>
    </source>
</evidence>
<name>K7AEA9_9ALTE</name>
<evidence type="ECO:0000256" key="7">
    <source>
        <dbReference type="ARBA" id="ARBA00022723"/>
    </source>
</evidence>
<dbReference type="EMBL" id="BAER01000068">
    <property type="protein sequence ID" value="GAC33660.1"/>
    <property type="molecule type" value="Genomic_DNA"/>
</dbReference>
<dbReference type="NCBIfam" id="NF008758">
    <property type="entry name" value="PRK11789.1"/>
    <property type="match status" value="1"/>
</dbReference>
<comment type="caution">
    <text evidence="14">The sequence shown here is derived from an EMBL/GenBank/DDBJ whole genome shotgun (WGS) entry which is preliminary data.</text>
</comment>
<evidence type="ECO:0000256" key="2">
    <source>
        <dbReference type="ARBA" id="ARBA00001947"/>
    </source>
</evidence>
<evidence type="ECO:0000313" key="15">
    <source>
        <dbReference type="Proteomes" id="UP000006322"/>
    </source>
</evidence>
<evidence type="ECO:0000256" key="6">
    <source>
        <dbReference type="ARBA" id="ARBA00022490"/>
    </source>
</evidence>
<proteinExistence type="inferred from homology"/>
<dbReference type="GO" id="GO:0008745">
    <property type="term" value="F:N-acetylmuramoyl-L-alanine amidase activity"/>
    <property type="evidence" value="ECO:0007669"/>
    <property type="project" value="UniProtKB-EC"/>
</dbReference>
<feature type="domain" description="N-acetylmuramoyl-L-alanine amidase" evidence="13">
    <location>
        <begin position="28"/>
        <end position="179"/>
    </location>
</feature>
<evidence type="ECO:0000256" key="1">
    <source>
        <dbReference type="ARBA" id="ARBA00001561"/>
    </source>
</evidence>
<evidence type="ECO:0000313" key="14">
    <source>
        <dbReference type="EMBL" id="GAC33660.1"/>
    </source>
</evidence>
<dbReference type="InterPro" id="IPR002502">
    <property type="entry name" value="Amidase_domain"/>
</dbReference>
<evidence type="ECO:0000256" key="9">
    <source>
        <dbReference type="ARBA" id="ARBA00022833"/>
    </source>
</evidence>
<dbReference type="Pfam" id="PF01510">
    <property type="entry name" value="Amidase_2"/>
    <property type="match status" value="1"/>
</dbReference>
<comment type="catalytic activity">
    <reaction evidence="1">
        <text>Hydrolyzes the link between N-acetylmuramoyl residues and L-amino acid residues in certain cell-wall glycopeptides.</text>
        <dbReference type="EC" id="3.5.1.28"/>
    </reaction>
</comment>
<dbReference type="Gene3D" id="3.40.80.10">
    <property type="entry name" value="Peptidoglycan recognition protein-like"/>
    <property type="match status" value="1"/>
</dbReference>
<comment type="subcellular location">
    <subcellularLocation>
        <location evidence="3">Cytoplasm</location>
    </subcellularLocation>
</comment>
<evidence type="ECO:0000259" key="13">
    <source>
        <dbReference type="SMART" id="SM00644"/>
    </source>
</evidence>